<dbReference type="RefSeq" id="XP_013906783.1">
    <property type="nucleotide sequence ID" value="XM_014051329.1"/>
</dbReference>
<feature type="domain" description="Solute-binding protein family 3/N-terminal" evidence="3">
    <location>
        <begin position="58"/>
        <end position="295"/>
    </location>
</feature>
<dbReference type="PANTHER" id="PTHR35936:SF17">
    <property type="entry name" value="ARGININE-BINDING EXTRACELLULAR PROTEIN ARTP"/>
    <property type="match status" value="1"/>
</dbReference>
<evidence type="ECO:0000313" key="4">
    <source>
        <dbReference type="EMBL" id="KIZ07764.1"/>
    </source>
</evidence>
<dbReference type="KEGG" id="mng:MNEG_0183"/>
<dbReference type="GeneID" id="25726301"/>
<dbReference type="PANTHER" id="PTHR35936">
    <property type="entry name" value="MEMBRANE-BOUND LYTIC MUREIN TRANSGLYCOSYLASE F"/>
    <property type="match status" value="1"/>
</dbReference>
<protein>
    <recommendedName>
        <fullName evidence="3">Solute-binding protein family 3/N-terminal domain-containing protein</fullName>
    </recommendedName>
</protein>
<keyword evidence="5" id="KW-1185">Reference proteome</keyword>
<dbReference type="SUPFAM" id="SSF53850">
    <property type="entry name" value="Periplasmic binding protein-like II"/>
    <property type="match status" value="1"/>
</dbReference>
<evidence type="ECO:0000256" key="1">
    <source>
        <dbReference type="ARBA" id="ARBA00022729"/>
    </source>
</evidence>
<evidence type="ECO:0000259" key="3">
    <source>
        <dbReference type="Pfam" id="PF00497"/>
    </source>
</evidence>
<gene>
    <name evidence="4" type="ORF">MNEG_0183</name>
</gene>
<evidence type="ECO:0000313" key="5">
    <source>
        <dbReference type="Proteomes" id="UP000054498"/>
    </source>
</evidence>
<reference evidence="4 5" key="1">
    <citation type="journal article" date="2013" name="BMC Genomics">
        <title>Reconstruction of the lipid metabolism for the microalga Monoraphidium neglectum from its genome sequence reveals characteristics suitable for biofuel production.</title>
        <authorList>
            <person name="Bogen C."/>
            <person name="Al-Dilaimi A."/>
            <person name="Albersmeier A."/>
            <person name="Wichmann J."/>
            <person name="Grundmann M."/>
            <person name="Rupp O."/>
            <person name="Lauersen K.J."/>
            <person name="Blifernez-Klassen O."/>
            <person name="Kalinowski J."/>
            <person name="Goesmann A."/>
            <person name="Mussgnug J.H."/>
            <person name="Kruse O."/>
        </authorList>
    </citation>
    <scope>NUCLEOTIDE SEQUENCE [LARGE SCALE GENOMIC DNA]</scope>
    <source>
        <strain evidence="4 5">SAG 48.87</strain>
    </source>
</reference>
<dbReference type="Pfam" id="PF00497">
    <property type="entry name" value="SBP_bac_3"/>
    <property type="match status" value="1"/>
</dbReference>
<dbReference type="AlphaFoldDB" id="A0A0D2LNC2"/>
<dbReference type="Gene3D" id="3.40.190.10">
    <property type="entry name" value="Periplasmic binding protein-like II"/>
    <property type="match status" value="2"/>
</dbReference>
<accession>A0A0D2LNC2</accession>
<feature type="chain" id="PRO_5002264009" description="Solute-binding protein family 3/N-terminal domain-containing protein" evidence="2">
    <location>
        <begin position="22"/>
        <end position="323"/>
    </location>
</feature>
<dbReference type="EMBL" id="KK100233">
    <property type="protein sequence ID" value="KIZ07764.1"/>
    <property type="molecule type" value="Genomic_DNA"/>
</dbReference>
<proteinExistence type="predicted"/>
<feature type="signal peptide" evidence="2">
    <location>
        <begin position="1"/>
        <end position="21"/>
    </location>
</feature>
<organism evidence="4 5">
    <name type="scientific">Monoraphidium neglectum</name>
    <dbReference type="NCBI Taxonomy" id="145388"/>
    <lineage>
        <taxon>Eukaryota</taxon>
        <taxon>Viridiplantae</taxon>
        <taxon>Chlorophyta</taxon>
        <taxon>core chlorophytes</taxon>
        <taxon>Chlorophyceae</taxon>
        <taxon>CS clade</taxon>
        <taxon>Sphaeropleales</taxon>
        <taxon>Selenastraceae</taxon>
        <taxon>Monoraphidium</taxon>
    </lineage>
</organism>
<dbReference type="Proteomes" id="UP000054498">
    <property type="component" value="Unassembled WGS sequence"/>
</dbReference>
<evidence type="ECO:0000256" key="2">
    <source>
        <dbReference type="SAM" id="SignalP"/>
    </source>
</evidence>
<keyword evidence="1 2" id="KW-0732">Signal</keyword>
<sequence length="323" mass="33859">MSRAMVAILVVLPLLALSAHANGTPRGASLPRSALLSARRWLLAKVQPRLTTLEPGKLKVCLYAGFPPAAILFPNGTWGGEEVQHLTSFAKAHNLALTVVEVPSFKGIWLQPGLGNCDLAAGGISITPSRVTELGTRASFSTHYRADARALAVRSVTASGAPRKVVINGPKDLAGRVILVTNGSTAETDLKARLKAAGVTATLHYTNSEDKAGADVAAGTVLKGSKEPVFAYATGAEGALALANKLKGRVAAAWVHCLMLADGTEVPEHLGYVARTPTTSNKRDTSLLDALNAYVVNTKGGPQGKWPSDFIKCPPAQNGTRRF</sequence>
<dbReference type="InterPro" id="IPR001638">
    <property type="entry name" value="Solute-binding_3/MltF_N"/>
</dbReference>
<name>A0A0D2LNC2_9CHLO</name>